<protein>
    <submittedName>
        <fullName evidence="9">Iron ABC transporter permease</fullName>
    </submittedName>
    <submittedName>
        <fullName evidence="10">Iron chelate uptake ABC transporter family permease subunit</fullName>
    </submittedName>
</protein>
<evidence type="ECO:0000313" key="9">
    <source>
        <dbReference type="EMBL" id="KAA6232422.1"/>
    </source>
</evidence>
<dbReference type="GO" id="GO:0022857">
    <property type="term" value="F:transmembrane transporter activity"/>
    <property type="evidence" value="ECO:0007669"/>
    <property type="project" value="InterPro"/>
</dbReference>
<feature type="transmembrane region" description="Helical" evidence="8">
    <location>
        <begin position="96"/>
        <end position="113"/>
    </location>
</feature>
<feature type="transmembrane region" description="Helical" evidence="8">
    <location>
        <begin position="53"/>
        <end position="76"/>
    </location>
</feature>
<dbReference type="Gene3D" id="1.10.3470.10">
    <property type="entry name" value="ABC transporter involved in vitamin B12 uptake, BtuC"/>
    <property type="match status" value="1"/>
</dbReference>
<gene>
    <name evidence="9" type="ORF">FP507_04475</name>
    <name evidence="10" type="ORF">GJ685_08085</name>
</gene>
<dbReference type="PANTHER" id="PTHR30472">
    <property type="entry name" value="FERRIC ENTEROBACTIN TRANSPORT SYSTEM PERMEASE PROTEIN"/>
    <property type="match status" value="1"/>
</dbReference>
<feature type="transmembrane region" description="Helical" evidence="8">
    <location>
        <begin position="149"/>
        <end position="170"/>
    </location>
</feature>
<evidence type="ECO:0000256" key="4">
    <source>
        <dbReference type="ARBA" id="ARBA00022475"/>
    </source>
</evidence>
<comment type="subcellular location">
    <subcellularLocation>
        <location evidence="1">Cell membrane</location>
        <topology evidence="1">Multi-pass membrane protein</topology>
    </subcellularLocation>
</comment>
<reference evidence="9 11" key="1">
    <citation type="submission" date="2019-07" db="EMBL/GenBank/DDBJ databases">
        <title>Draft genome Sequence of Chlorobium phaeovibrioides sp. strain PhvTcv-s14, from the Phylum Chlorobi.</title>
        <authorList>
            <person name="Babenko V."/>
            <person name="Boldyreva D."/>
            <person name="Kanygina A."/>
            <person name="Selezneva O."/>
            <person name="Akopiyan T."/>
            <person name="Lunina O."/>
        </authorList>
    </citation>
    <scope>NUCLEOTIDE SEQUENCE [LARGE SCALE GENOMIC DNA]</scope>
    <source>
        <strain evidence="9 11">GrTcv12</strain>
    </source>
</reference>
<dbReference type="CDD" id="cd06550">
    <property type="entry name" value="TM_ABC_iron-siderophores_like"/>
    <property type="match status" value="1"/>
</dbReference>
<evidence type="ECO:0000256" key="8">
    <source>
        <dbReference type="SAM" id="Phobius"/>
    </source>
</evidence>
<accession>A0A5M8ID93</accession>
<evidence type="ECO:0000256" key="1">
    <source>
        <dbReference type="ARBA" id="ARBA00004651"/>
    </source>
</evidence>
<keyword evidence="7 8" id="KW-0472">Membrane</keyword>
<comment type="caution">
    <text evidence="9">The sequence shown here is derived from an EMBL/GenBank/DDBJ whole genome shotgun (WGS) entry which is preliminary data.</text>
</comment>
<evidence type="ECO:0000256" key="7">
    <source>
        <dbReference type="ARBA" id="ARBA00023136"/>
    </source>
</evidence>
<feature type="transmembrane region" description="Helical" evidence="8">
    <location>
        <begin position="309"/>
        <end position="329"/>
    </location>
</feature>
<dbReference type="FunFam" id="1.10.3470.10:FF:000001">
    <property type="entry name" value="Vitamin B12 ABC transporter permease BtuC"/>
    <property type="match status" value="1"/>
</dbReference>
<dbReference type="Proteomes" id="UP000327458">
    <property type="component" value="Unassembled WGS sequence"/>
</dbReference>
<dbReference type="Pfam" id="PF01032">
    <property type="entry name" value="FecCD"/>
    <property type="match status" value="1"/>
</dbReference>
<dbReference type="InterPro" id="IPR000522">
    <property type="entry name" value="ABC_transptr_permease_BtuC"/>
</dbReference>
<comment type="similarity">
    <text evidence="2">Belongs to the binding-protein-dependent transport system permease family. FecCD subfamily.</text>
</comment>
<evidence type="ECO:0000256" key="6">
    <source>
        <dbReference type="ARBA" id="ARBA00022989"/>
    </source>
</evidence>
<dbReference type="EMBL" id="WUBZ01000031">
    <property type="protein sequence ID" value="MWV55011.1"/>
    <property type="molecule type" value="Genomic_DNA"/>
</dbReference>
<dbReference type="Proteomes" id="UP000489351">
    <property type="component" value="Unassembled WGS sequence"/>
</dbReference>
<dbReference type="SUPFAM" id="SSF81345">
    <property type="entry name" value="ABC transporter involved in vitamin B12 uptake, BtuC"/>
    <property type="match status" value="1"/>
</dbReference>
<feature type="transmembrane region" description="Helical" evidence="8">
    <location>
        <begin position="199"/>
        <end position="218"/>
    </location>
</feature>
<dbReference type="PANTHER" id="PTHR30472:SF70">
    <property type="entry name" value="MOLYBDATE IMPORT SYSTEM PERMEASE PROTEIN MOLB"/>
    <property type="match status" value="1"/>
</dbReference>
<evidence type="ECO:0000313" key="11">
    <source>
        <dbReference type="Proteomes" id="UP000327458"/>
    </source>
</evidence>
<sequence length="337" mass="35555">MKELKSRHTAAIYFGVIFALFLLFVASLLIGRYPVPLSSLHLLVQGGGNDDPAIATVLFSIRLPRIIGAVLVGGALSLSGSAYQGLFRNPMVSPDILGVSSGAGFGAALAILLSLPVFLIQVSAFIGGLCAVLLALTVARSAAKRHEGILVLVLSGIVISAVFTALISLMKYVADPESKLPTITYWLMGSLADIRMSDLPAVLAFLGVGMVPLLLLSWRLNVLSFGEEDARSLGINITAVRITVIIAASLITASVISISGLIGWIGLLVPHAARLLVGPDHRLQLPLSFLLGGMLLLFFDAIARTILTIEIPIGIVTALVGAPFFIVILKYSSRKLL</sequence>
<dbReference type="RefSeq" id="WP_151419329.1">
    <property type="nucleotide sequence ID" value="NZ_VMRG01000001.1"/>
</dbReference>
<dbReference type="GO" id="GO:0005886">
    <property type="term" value="C:plasma membrane"/>
    <property type="evidence" value="ECO:0007669"/>
    <property type="project" value="UniProtKB-SubCell"/>
</dbReference>
<evidence type="ECO:0000256" key="3">
    <source>
        <dbReference type="ARBA" id="ARBA00022448"/>
    </source>
</evidence>
<keyword evidence="6 8" id="KW-1133">Transmembrane helix</keyword>
<dbReference type="GO" id="GO:0033214">
    <property type="term" value="P:siderophore-iron import into cell"/>
    <property type="evidence" value="ECO:0007669"/>
    <property type="project" value="TreeGrafter"/>
</dbReference>
<evidence type="ECO:0000313" key="10">
    <source>
        <dbReference type="EMBL" id="MWV55011.1"/>
    </source>
</evidence>
<keyword evidence="4" id="KW-1003">Cell membrane</keyword>
<feature type="transmembrane region" description="Helical" evidence="8">
    <location>
        <begin position="12"/>
        <end position="33"/>
    </location>
</feature>
<keyword evidence="12" id="KW-1185">Reference proteome</keyword>
<feature type="transmembrane region" description="Helical" evidence="8">
    <location>
        <begin position="119"/>
        <end position="137"/>
    </location>
</feature>
<keyword evidence="5 8" id="KW-0812">Transmembrane</keyword>
<feature type="transmembrane region" description="Helical" evidence="8">
    <location>
        <begin position="239"/>
        <end position="265"/>
    </location>
</feature>
<feature type="transmembrane region" description="Helical" evidence="8">
    <location>
        <begin position="285"/>
        <end position="302"/>
    </location>
</feature>
<reference evidence="10 12" key="2">
    <citation type="submission" date="2019-11" db="EMBL/GenBank/DDBJ databases">
        <title>Green- and brown-colored morphotypes of Chlorobia in the stratified aquatic ecosystems of Kandalaksha Gulf (White Sea): A model for study of the accessory genome evolution.</title>
        <authorList>
            <person name="Grouzdev D.S."/>
        </authorList>
    </citation>
    <scope>NUCLEOTIDE SEQUENCE [LARGE SCALE GENOMIC DNA]</scope>
    <source>
        <strain evidence="10 12">ZM</strain>
    </source>
</reference>
<proteinExistence type="inferred from homology"/>
<organism evidence="9 11">
    <name type="scientific">Chlorobium phaeovibrioides</name>
    <dbReference type="NCBI Taxonomy" id="1094"/>
    <lineage>
        <taxon>Bacteria</taxon>
        <taxon>Pseudomonadati</taxon>
        <taxon>Chlorobiota</taxon>
        <taxon>Chlorobiia</taxon>
        <taxon>Chlorobiales</taxon>
        <taxon>Chlorobiaceae</taxon>
        <taxon>Chlorobium/Pelodictyon group</taxon>
        <taxon>Chlorobium</taxon>
    </lineage>
</organism>
<evidence type="ECO:0000256" key="5">
    <source>
        <dbReference type="ARBA" id="ARBA00022692"/>
    </source>
</evidence>
<evidence type="ECO:0000313" key="12">
    <source>
        <dbReference type="Proteomes" id="UP000489351"/>
    </source>
</evidence>
<dbReference type="InterPro" id="IPR037294">
    <property type="entry name" value="ABC_BtuC-like"/>
</dbReference>
<keyword evidence="3" id="KW-0813">Transport</keyword>
<name>A0A5M8ID93_CHLPH</name>
<evidence type="ECO:0000256" key="2">
    <source>
        <dbReference type="ARBA" id="ARBA00007935"/>
    </source>
</evidence>
<dbReference type="AlphaFoldDB" id="A0A5M8ID93"/>
<dbReference type="EMBL" id="VMRG01000001">
    <property type="protein sequence ID" value="KAA6232422.1"/>
    <property type="molecule type" value="Genomic_DNA"/>
</dbReference>